<gene>
    <name evidence="2" type="primary">Acey_s0021.g253</name>
    <name evidence="2" type="synonym">Acey-F17H10.2</name>
    <name evidence="2" type="ORF">Y032_0021g253</name>
</gene>
<name>A0A016V1C2_9BILA</name>
<evidence type="ECO:0000313" key="2">
    <source>
        <dbReference type="EMBL" id="EYC20518.1"/>
    </source>
</evidence>
<dbReference type="PANTHER" id="PTHR34851">
    <property type="entry name" value="PROTEIN CBG05235-RELATED"/>
    <property type="match status" value="1"/>
</dbReference>
<evidence type="ECO:0000256" key="1">
    <source>
        <dbReference type="SAM" id="Phobius"/>
    </source>
</evidence>
<dbReference type="EMBL" id="JARK01001357">
    <property type="protein sequence ID" value="EYC20518.1"/>
    <property type="molecule type" value="Genomic_DNA"/>
</dbReference>
<feature type="transmembrane region" description="Helical" evidence="1">
    <location>
        <begin position="35"/>
        <end position="54"/>
    </location>
</feature>
<feature type="transmembrane region" description="Helical" evidence="1">
    <location>
        <begin position="66"/>
        <end position="85"/>
    </location>
</feature>
<comment type="caution">
    <text evidence="2">The sequence shown here is derived from an EMBL/GenBank/DDBJ whole genome shotgun (WGS) entry which is preliminary data.</text>
</comment>
<keyword evidence="1" id="KW-0472">Membrane</keyword>
<keyword evidence="1" id="KW-1133">Transmembrane helix</keyword>
<protein>
    <submittedName>
        <fullName evidence="2">Uncharacterized protein</fullName>
    </submittedName>
</protein>
<dbReference type="Pfam" id="PF25093">
    <property type="entry name" value="DUF7807"/>
    <property type="match status" value="1"/>
</dbReference>
<dbReference type="OrthoDB" id="5862767at2759"/>
<feature type="transmembrane region" description="Helical" evidence="1">
    <location>
        <begin position="152"/>
        <end position="178"/>
    </location>
</feature>
<feature type="transmembrane region" description="Helical" evidence="1">
    <location>
        <begin position="92"/>
        <end position="118"/>
    </location>
</feature>
<proteinExistence type="predicted"/>
<sequence length="210" mass="23943">MKNNAHTDRGVAAFPHYHPRYKCCCDTVHVKQGTLMIGIVSAIFTVFGLFQTVFSASADMKVTVLQIVYMAMEAICTALLFVAIFKDKKMLLIPFFLSQLVSALICAIITLLCIWALIDADNFIAEFIKQGVVSTEEMEMEKTHPEMAGKMIIRLIAAFLATMFMLCFCLAFWWLVVVHRCYRYYSDMEKHREPFDTPVSYNAQQGAQVY</sequence>
<accession>A0A016V1C2</accession>
<dbReference type="STRING" id="53326.A0A016V1C2"/>
<dbReference type="PANTHER" id="PTHR34851:SF5">
    <property type="entry name" value="MARVEL DOMAIN-CONTAINING PROTEIN"/>
    <property type="match status" value="1"/>
</dbReference>
<organism evidence="2 3">
    <name type="scientific">Ancylostoma ceylanicum</name>
    <dbReference type="NCBI Taxonomy" id="53326"/>
    <lineage>
        <taxon>Eukaryota</taxon>
        <taxon>Metazoa</taxon>
        <taxon>Ecdysozoa</taxon>
        <taxon>Nematoda</taxon>
        <taxon>Chromadorea</taxon>
        <taxon>Rhabditida</taxon>
        <taxon>Rhabditina</taxon>
        <taxon>Rhabditomorpha</taxon>
        <taxon>Strongyloidea</taxon>
        <taxon>Ancylostomatidae</taxon>
        <taxon>Ancylostomatinae</taxon>
        <taxon>Ancylostoma</taxon>
    </lineage>
</organism>
<keyword evidence="1" id="KW-0812">Transmembrane</keyword>
<keyword evidence="3" id="KW-1185">Reference proteome</keyword>
<reference evidence="3" key="1">
    <citation type="journal article" date="2015" name="Nat. Genet.">
        <title>The genome and transcriptome of the zoonotic hookworm Ancylostoma ceylanicum identify infection-specific gene families.</title>
        <authorList>
            <person name="Schwarz E.M."/>
            <person name="Hu Y."/>
            <person name="Antoshechkin I."/>
            <person name="Miller M.M."/>
            <person name="Sternberg P.W."/>
            <person name="Aroian R.V."/>
        </authorList>
    </citation>
    <scope>NUCLEOTIDE SEQUENCE</scope>
    <source>
        <strain evidence="3">HY135</strain>
    </source>
</reference>
<dbReference type="AlphaFoldDB" id="A0A016V1C2"/>
<dbReference type="InterPro" id="IPR056709">
    <property type="entry name" value="DUF7807"/>
</dbReference>
<dbReference type="Proteomes" id="UP000024635">
    <property type="component" value="Unassembled WGS sequence"/>
</dbReference>
<evidence type="ECO:0000313" key="3">
    <source>
        <dbReference type="Proteomes" id="UP000024635"/>
    </source>
</evidence>